<feature type="region of interest" description="Disordered" evidence="2">
    <location>
        <begin position="236"/>
        <end position="255"/>
    </location>
</feature>
<feature type="region of interest" description="Disordered" evidence="2">
    <location>
        <begin position="410"/>
        <end position="463"/>
    </location>
</feature>
<evidence type="ECO:0008006" key="5">
    <source>
        <dbReference type="Google" id="ProtNLM"/>
    </source>
</evidence>
<protein>
    <recommendedName>
        <fullName evidence="5">WEB family protein</fullName>
    </recommendedName>
</protein>
<dbReference type="PANTHER" id="PTHR35164:SF9">
    <property type="entry name" value="EXPRESSED PROTEIN"/>
    <property type="match status" value="1"/>
</dbReference>
<comment type="caution">
    <text evidence="3">The sequence shown here is derived from an EMBL/GenBank/DDBJ whole genome shotgun (WGS) entry which is preliminary data.</text>
</comment>
<keyword evidence="1" id="KW-0175">Coiled coil</keyword>
<dbReference type="Proteomes" id="UP000593562">
    <property type="component" value="Unassembled WGS sequence"/>
</dbReference>
<reference evidence="3 4" key="1">
    <citation type="journal article" date="2020" name="Nat. Commun.">
        <title>Genome of Tripterygium wilfordii and identification of cytochrome P450 involved in triptolide biosynthesis.</title>
        <authorList>
            <person name="Tu L."/>
            <person name="Su P."/>
            <person name="Zhang Z."/>
            <person name="Gao L."/>
            <person name="Wang J."/>
            <person name="Hu T."/>
            <person name="Zhou J."/>
            <person name="Zhang Y."/>
            <person name="Zhao Y."/>
            <person name="Liu Y."/>
            <person name="Song Y."/>
            <person name="Tong Y."/>
            <person name="Lu Y."/>
            <person name="Yang J."/>
            <person name="Xu C."/>
            <person name="Jia M."/>
            <person name="Peters R.J."/>
            <person name="Huang L."/>
            <person name="Gao W."/>
        </authorList>
    </citation>
    <scope>NUCLEOTIDE SEQUENCE [LARGE SCALE GENOMIC DNA]</scope>
    <source>
        <strain evidence="4">cv. XIE 37</strain>
        <tissue evidence="3">Leaf</tissue>
    </source>
</reference>
<feature type="region of interest" description="Disordered" evidence="2">
    <location>
        <begin position="487"/>
        <end position="581"/>
    </location>
</feature>
<organism evidence="3 4">
    <name type="scientific">Tripterygium wilfordii</name>
    <name type="common">Thunder God vine</name>
    <dbReference type="NCBI Taxonomy" id="458696"/>
    <lineage>
        <taxon>Eukaryota</taxon>
        <taxon>Viridiplantae</taxon>
        <taxon>Streptophyta</taxon>
        <taxon>Embryophyta</taxon>
        <taxon>Tracheophyta</taxon>
        <taxon>Spermatophyta</taxon>
        <taxon>Magnoliopsida</taxon>
        <taxon>eudicotyledons</taxon>
        <taxon>Gunneridae</taxon>
        <taxon>Pentapetalae</taxon>
        <taxon>rosids</taxon>
        <taxon>fabids</taxon>
        <taxon>Celastrales</taxon>
        <taxon>Celastraceae</taxon>
        <taxon>Tripterygium</taxon>
    </lineage>
</organism>
<dbReference type="AlphaFoldDB" id="A0A7J7CV49"/>
<evidence type="ECO:0000256" key="2">
    <source>
        <dbReference type="SAM" id="MobiDB-lite"/>
    </source>
</evidence>
<feature type="compositionally biased region" description="Acidic residues" evidence="2">
    <location>
        <begin position="505"/>
        <end position="518"/>
    </location>
</feature>
<evidence type="ECO:0000256" key="1">
    <source>
        <dbReference type="SAM" id="Coils"/>
    </source>
</evidence>
<sequence>MTQIDEELMKMKERLGVAEEERDRALGQLGEIKEVTEANSLKELLSNMAQQLKEKDALLEKLKEELSNFKATDACQSDLSLRSDNRIQELEADVDKWKNSETKLLVSFAAQTKQLEQTKISLEESKLEISSLQEKVKKSSGQKSNDLHPSMKDLRPSMKEALESFKSELQTAKQILVQAKEGEKLALSKAASLLKEMDLLKQELKIATEAEEISKKAMDDLAMALKEVATKAKQVNEKRTSTQEEVENLKSKLKSTEDEYKTRLDEVRKDADRFRNTSERLRLEAEETLLAWNEKETGFVNCIKRVEEEKASLIEENNTLLQALTGAENLTRKAKDENHKLRDILKQALNESNVAKEAAAIARAENSQLKDVLAEKDDALDFIIRENENLRVNEASALENIKDLKRLLAESSPKDSKPGEKDKEQGSKANQQQQKSQGKGKKDNKEHKEQKDSEEHKDDKEHKDIKNTIWKTISFNLKDLKIQTHKEAVDDEHQKTQTKHKAEEPQDEGDDEATPETDDMMKGSIFDMAETPVSNTEHHRKKSSSTFTFTVDGETLSSEDLEHLEGTHCDDENDRNSRKKRALLRRFGDILRRRSFH</sequence>
<feature type="compositionally biased region" description="Basic and acidic residues" evidence="2">
    <location>
        <begin position="410"/>
        <end position="426"/>
    </location>
</feature>
<proteinExistence type="predicted"/>
<feature type="compositionally biased region" description="Basic and acidic residues" evidence="2">
    <location>
        <begin position="487"/>
        <end position="504"/>
    </location>
</feature>
<dbReference type="EMBL" id="JAAARO010000013">
    <property type="protein sequence ID" value="KAF5738005.1"/>
    <property type="molecule type" value="Genomic_DNA"/>
</dbReference>
<dbReference type="InParanoid" id="A0A7J7CV49"/>
<dbReference type="FunCoup" id="A0A7J7CV49">
    <property type="interactions" value="26"/>
</dbReference>
<dbReference type="OrthoDB" id="774313at2759"/>
<feature type="region of interest" description="Disordered" evidence="2">
    <location>
        <begin position="133"/>
        <end position="152"/>
    </location>
</feature>
<feature type="compositionally biased region" description="Basic and acidic residues" evidence="2">
    <location>
        <begin position="440"/>
        <end position="463"/>
    </location>
</feature>
<dbReference type="PANTHER" id="PTHR35164">
    <property type="entry name" value="EXPRESSED PROTEIN"/>
    <property type="match status" value="1"/>
</dbReference>
<accession>A0A7J7CV49</accession>
<keyword evidence="4" id="KW-1185">Reference proteome</keyword>
<name>A0A7J7CV49_TRIWF</name>
<feature type="coiled-coil region" evidence="1">
    <location>
        <begin position="1"/>
        <end position="72"/>
    </location>
</feature>
<gene>
    <name evidence="3" type="ORF">HS088_TW13G00898</name>
</gene>
<evidence type="ECO:0000313" key="3">
    <source>
        <dbReference type="EMBL" id="KAF5738005.1"/>
    </source>
</evidence>
<feature type="compositionally biased region" description="Basic and acidic residues" evidence="2">
    <location>
        <begin position="560"/>
        <end position="576"/>
    </location>
</feature>
<feature type="compositionally biased region" description="Low complexity" evidence="2">
    <location>
        <begin position="427"/>
        <end position="437"/>
    </location>
</feature>
<evidence type="ECO:0000313" key="4">
    <source>
        <dbReference type="Proteomes" id="UP000593562"/>
    </source>
</evidence>